<proteinExistence type="predicted"/>
<evidence type="ECO:0000313" key="3">
    <source>
        <dbReference type="Proteomes" id="UP001165136"/>
    </source>
</evidence>
<keyword evidence="3" id="KW-1185">Reference proteome</keyword>
<dbReference type="EMBL" id="BSTI01000040">
    <property type="protein sequence ID" value="GLY71585.1"/>
    <property type="molecule type" value="Genomic_DNA"/>
</dbReference>
<keyword evidence="1" id="KW-0472">Membrane</keyword>
<feature type="transmembrane region" description="Helical" evidence="1">
    <location>
        <begin position="47"/>
        <end position="68"/>
    </location>
</feature>
<keyword evidence="1" id="KW-0812">Transmembrane</keyword>
<reference evidence="2" key="1">
    <citation type="submission" date="2023-03" db="EMBL/GenBank/DDBJ databases">
        <title>Amycolatopsis taiwanensis NBRC 103393.</title>
        <authorList>
            <person name="Ichikawa N."/>
            <person name="Sato H."/>
            <person name="Tonouchi N."/>
        </authorList>
    </citation>
    <scope>NUCLEOTIDE SEQUENCE</scope>
    <source>
        <strain evidence="2">NBRC 103393</strain>
    </source>
</reference>
<gene>
    <name evidence="2" type="ORF">Atai01_82040</name>
</gene>
<organism evidence="2 3">
    <name type="scientific">Amycolatopsis taiwanensis</name>
    <dbReference type="NCBI Taxonomy" id="342230"/>
    <lineage>
        <taxon>Bacteria</taxon>
        <taxon>Bacillati</taxon>
        <taxon>Actinomycetota</taxon>
        <taxon>Actinomycetes</taxon>
        <taxon>Pseudonocardiales</taxon>
        <taxon>Pseudonocardiaceae</taxon>
        <taxon>Amycolatopsis</taxon>
    </lineage>
</organism>
<dbReference type="Proteomes" id="UP001165136">
    <property type="component" value="Unassembled WGS sequence"/>
</dbReference>
<sequence length="71" mass="6982">MVAALLVRTGVIEGSALGVLAGLGALAVAVIAGIAGRRPHRGAPRRVLLITAAAISGTGLLAAGQLLWNMS</sequence>
<feature type="transmembrane region" description="Helical" evidence="1">
    <location>
        <begin position="15"/>
        <end position="35"/>
    </location>
</feature>
<evidence type="ECO:0000313" key="2">
    <source>
        <dbReference type="EMBL" id="GLY71585.1"/>
    </source>
</evidence>
<keyword evidence="1" id="KW-1133">Transmembrane helix</keyword>
<dbReference type="AlphaFoldDB" id="A0A9W6VKD6"/>
<evidence type="ECO:0000256" key="1">
    <source>
        <dbReference type="SAM" id="Phobius"/>
    </source>
</evidence>
<name>A0A9W6VKD6_9PSEU</name>
<protein>
    <submittedName>
        <fullName evidence="2">Uncharacterized protein</fullName>
    </submittedName>
</protein>
<comment type="caution">
    <text evidence="2">The sequence shown here is derived from an EMBL/GenBank/DDBJ whole genome shotgun (WGS) entry which is preliminary data.</text>
</comment>
<accession>A0A9W6VKD6</accession>